<dbReference type="EMBL" id="MU393427">
    <property type="protein sequence ID" value="KAI4869951.1"/>
    <property type="molecule type" value="Genomic_DNA"/>
</dbReference>
<reference evidence="1 2" key="1">
    <citation type="journal article" date="2022" name="New Phytol.">
        <title>Ecological generalism drives hyperdiversity of secondary metabolite gene clusters in xylarialean endophytes.</title>
        <authorList>
            <person name="Franco M.E.E."/>
            <person name="Wisecaver J.H."/>
            <person name="Arnold A.E."/>
            <person name="Ju Y.M."/>
            <person name="Slot J.C."/>
            <person name="Ahrendt S."/>
            <person name="Moore L.P."/>
            <person name="Eastman K.E."/>
            <person name="Scott K."/>
            <person name="Konkel Z."/>
            <person name="Mondo S.J."/>
            <person name="Kuo A."/>
            <person name="Hayes R.D."/>
            <person name="Haridas S."/>
            <person name="Andreopoulos B."/>
            <person name="Riley R."/>
            <person name="LaButti K."/>
            <person name="Pangilinan J."/>
            <person name="Lipzen A."/>
            <person name="Amirebrahimi M."/>
            <person name="Yan J."/>
            <person name="Adam C."/>
            <person name="Keymanesh K."/>
            <person name="Ng V."/>
            <person name="Louie K."/>
            <person name="Northen T."/>
            <person name="Drula E."/>
            <person name="Henrissat B."/>
            <person name="Hsieh H.M."/>
            <person name="Youens-Clark K."/>
            <person name="Lutzoni F."/>
            <person name="Miadlikowska J."/>
            <person name="Eastwood D.C."/>
            <person name="Hamelin R.C."/>
            <person name="Grigoriev I.V."/>
            <person name="U'Ren J.M."/>
        </authorList>
    </citation>
    <scope>NUCLEOTIDE SEQUENCE [LARGE SCALE GENOMIC DNA]</scope>
    <source>
        <strain evidence="1 2">CBS 119005</strain>
    </source>
</reference>
<proteinExistence type="predicted"/>
<comment type="caution">
    <text evidence="1">The sequence shown here is derived from an EMBL/GenBank/DDBJ whole genome shotgun (WGS) entry which is preliminary data.</text>
</comment>
<dbReference type="Proteomes" id="UP001497700">
    <property type="component" value="Unassembled WGS sequence"/>
</dbReference>
<accession>A0ACB9ZF42</accession>
<sequence length="1808" mass="200752">MESRLSQSYHRPFLLPDIGESDGASMPQLTAVRIHGIDGSTFPQITEFQVLSDWDVISFTYNIEYVIGECANDDSVRGVAIDLLQFLLSSKHGNTASFTFFAYDLGGTIVHEALVIASLDEKYKTILCRTNMTVFYGFAHQATRDQSFEVNTLQTLQHCYPHILGPWLGSILTWFSWRRERLSLEFKALAVRFRVLSYVQDLTIPSPHILVTHKSCARIGVPSEEVVTMDRGHYLLGFPHGYREERLLKKIIDYAHSENWSKYQLFLNTLRIAHGTSVATPGRLGEYKSVPTVRVSLEAIINNWVSVRTDTKSLHLCLSGRVSPTELVSMVETALHAEHPSISENILLIRYQDSSRRNIIPTWQLYAWFCAQILEQRPTSIRGVTDLYYSVRDAILGSDQNWKERCLLRCLRTLLLEPVTGHIFCVIYDQVPEPINPIINLLSTIQVDSEIRLRLMVVSETDRVGSESGLACLKPTDLALTETLPASTIPSIKSSPDTSKVLSKAIEDYGVWVLTALAWAKYSVRSLTCAEFAHVLEIEIKSNSENKSLSHIIPIDGKLIIGILQSLFRGIQVWGGVIFVEWEPESVFNKVWEKNLPQYASPHHFIAESCLTLLEALYRKNNHGDENNHSVFGKERESEVKPEIGSSGNTRRELCMPNQNASIRDGILEYASRHWFLHWSLASGNGGQGSQSSLPDLNILQSHPEFDADLWIGDLASISWCGVIPEELRSQISRNSLSKRFNLSATQALSLSFQLASTPLCPTDDIDSIVLSQMKPIVNCATFSRAVQEICGSGTYSQEQYTHLLINIIAASTGTLRSELISTHSEFSQLNSQQILLASLAMGYNGEVKELMEATTALTPSNNIYEPTPIVSKTPMEVACEYGDIDILKILLREGSPWRQMACPLRQRLLSVAVTQGYTEIVLFLLSIPETPPTSNVCSLDDDPLYLACARGLIKVVDPLCQRISETEDVAIKDRLYASMCAAAESGFLHTLKTLPEPEPSKLEPSTTTTGPNEPNSLILYIRAHFSIYEGEMLEYGGADNEETQSQYSSENREELSPDPEEDADYFPRTWWSLILLEGARTGWMSLVGRSQIAFADKDTCEITTERTPLIIAARNGFARVVRILLKSGANLVMWDSNGKTALHHACEQGHLSVVELLLEESSSQKVLEREDNFSRTPGEGAIMYGHHHILKSLLNLMKDEVKDEYCKKYFAFAANIGMLRAMETILDFVTDLDRIAVDSCINIANNRELNTPLHCAASNNKTRAVQMLLLRGARIELLNAAGDSALGAAAMNGSTAALKVLLDAEVVKLLLDYGARPELCDHWAPYESLLAFISTNSSPEVLRVVLNYYESIREARSSKIKQQWASSVPKPAEAFRILMSGHQLPMVEVLLDVWNQVDDPIIEKGINVGTPLHYAARLNSRNGLRVLKRLLLDEKVGSQVNTLLGHFGTPLQAAIQGGSYDLRKVEILLDRGALVDREGGVSGTALNAAAETLNVEIAKKILERLESLKFGKYHVAAGRYGTPFQAAVVGMAKHERPESFEDMLSLLATSAGNGLLATSAGNGLSAATTGGFYHTALHAAVFLSSSETIRRILALDGSSTVVDVRDAMGRLPLHGAATQNWELVKNLSSNDSTVRSKDFQGRSAIHFAAASGAKSVVDRILSDSENCDLVDEPDIDGWTPLHWACRTESEETVALLISYNADKTFAAKNGWLPYHVAVFHGRSFADTVKPKEDWTDEDRSQPAIERAICLTEKESCSCCQCALYGRYYSCKSDEPICEGFKLCFKCHTNVGEIHDPCHAFTEFGHYV</sequence>
<evidence type="ECO:0000313" key="1">
    <source>
        <dbReference type="EMBL" id="KAI4869951.1"/>
    </source>
</evidence>
<gene>
    <name evidence="1" type="ORF">F4820DRAFT_344501</name>
</gene>
<evidence type="ECO:0000313" key="2">
    <source>
        <dbReference type="Proteomes" id="UP001497700"/>
    </source>
</evidence>
<organism evidence="1 2">
    <name type="scientific">Hypoxylon rubiginosum</name>
    <dbReference type="NCBI Taxonomy" id="110542"/>
    <lineage>
        <taxon>Eukaryota</taxon>
        <taxon>Fungi</taxon>
        <taxon>Dikarya</taxon>
        <taxon>Ascomycota</taxon>
        <taxon>Pezizomycotina</taxon>
        <taxon>Sordariomycetes</taxon>
        <taxon>Xylariomycetidae</taxon>
        <taxon>Xylariales</taxon>
        <taxon>Hypoxylaceae</taxon>
        <taxon>Hypoxylon</taxon>
    </lineage>
</organism>
<keyword evidence="2" id="KW-1185">Reference proteome</keyword>
<name>A0ACB9ZF42_9PEZI</name>
<protein>
    <submittedName>
        <fullName evidence="1">Ankyrin repeat-containing domain protein</fullName>
    </submittedName>
</protein>